<dbReference type="InterPro" id="IPR006677">
    <property type="entry name" value="tRNA_intron_Endonuc_cat-like"/>
</dbReference>
<dbReference type="InterPro" id="IPR036167">
    <property type="entry name" value="tRNA_intron_Endo_cat-like_sf"/>
</dbReference>
<comment type="similarity">
    <text evidence="1 4">Belongs to the tRNA-intron endonuclease family.</text>
</comment>
<reference evidence="6 7" key="1">
    <citation type="submission" date="2023-09" db="EMBL/GenBank/DDBJ databases">
        <title>Genomes of two closely related lineages of the louse Polyplax serrata with different host specificities.</title>
        <authorList>
            <person name="Martinu J."/>
            <person name="Tarabai H."/>
            <person name="Stefka J."/>
            <person name="Hypsa V."/>
        </authorList>
    </citation>
    <scope>NUCLEOTIDE SEQUENCE [LARGE SCALE GENOMIC DNA]</scope>
    <source>
        <strain evidence="6">98ZLc_SE</strain>
    </source>
</reference>
<dbReference type="InterPro" id="IPR011856">
    <property type="entry name" value="tRNA_endonuc-like_dom_sf"/>
</dbReference>
<dbReference type="PANTHER" id="PTHR21227">
    <property type="entry name" value="TRNA-SPLICING ENDONUCLEASE SUBUNIT SEN2"/>
    <property type="match status" value="1"/>
</dbReference>
<dbReference type="NCBIfam" id="TIGR00324">
    <property type="entry name" value="endA"/>
    <property type="match status" value="1"/>
</dbReference>
<comment type="caution">
    <text evidence="6">The sequence shown here is derived from an EMBL/GenBank/DDBJ whole genome shotgun (WGS) entry which is preliminary data.</text>
</comment>
<feature type="domain" description="tRNA intron endonuclease catalytic" evidence="5">
    <location>
        <begin position="274"/>
        <end position="344"/>
    </location>
</feature>
<keyword evidence="3 4" id="KW-0456">Lyase</keyword>
<dbReference type="CDD" id="cd22363">
    <property type="entry name" value="tRNA-intron_lyase_C"/>
    <property type="match status" value="1"/>
</dbReference>
<evidence type="ECO:0000313" key="7">
    <source>
        <dbReference type="Proteomes" id="UP001359485"/>
    </source>
</evidence>
<keyword evidence="2 4" id="KW-0819">tRNA processing</keyword>
<organism evidence="6 7">
    <name type="scientific">Polyplax serrata</name>
    <name type="common">Common mouse louse</name>
    <dbReference type="NCBI Taxonomy" id="468196"/>
    <lineage>
        <taxon>Eukaryota</taxon>
        <taxon>Metazoa</taxon>
        <taxon>Ecdysozoa</taxon>
        <taxon>Arthropoda</taxon>
        <taxon>Hexapoda</taxon>
        <taxon>Insecta</taxon>
        <taxon>Pterygota</taxon>
        <taxon>Neoptera</taxon>
        <taxon>Paraneoptera</taxon>
        <taxon>Psocodea</taxon>
        <taxon>Troctomorpha</taxon>
        <taxon>Phthiraptera</taxon>
        <taxon>Anoplura</taxon>
        <taxon>Polyplacidae</taxon>
        <taxon>Polyplax</taxon>
    </lineage>
</organism>
<evidence type="ECO:0000259" key="5">
    <source>
        <dbReference type="Pfam" id="PF01974"/>
    </source>
</evidence>
<dbReference type="PANTHER" id="PTHR21227:SF0">
    <property type="entry name" value="TRNA-SPLICING ENDONUCLEASE SUBUNIT SEN2"/>
    <property type="match status" value="1"/>
</dbReference>
<dbReference type="Proteomes" id="UP001359485">
    <property type="component" value="Unassembled WGS sequence"/>
</dbReference>
<dbReference type="Pfam" id="PF01974">
    <property type="entry name" value="tRNA_int_endo"/>
    <property type="match status" value="1"/>
</dbReference>
<evidence type="ECO:0000256" key="1">
    <source>
        <dbReference type="ARBA" id="ARBA00008078"/>
    </source>
</evidence>
<dbReference type="PIRSF" id="PIRSF011789">
    <property type="entry name" value="tRNA_splic_SEN2"/>
    <property type="match status" value="1"/>
</dbReference>
<accession>A0ABR1BA06</accession>
<evidence type="ECO:0000256" key="3">
    <source>
        <dbReference type="ARBA" id="ARBA00023239"/>
    </source>
</evidence>
<gene>
    <name evidence="6" type="ORF">RUM44_011979</name>
</gene>
<evidence type="ECO:0000256" key="4">
    <source>
        <dbReference type="PIRNR" id="PIRNR011789"/>
    </source>
</evidence>
<keyword evidence="7" id="KW-1185">Reference proteome</keyword>
<dbReference type="EMBL" id="JAWJWF010000001">
    <property type="protein sequence ID" value="KAK6640293.1"/>
    <property type="molecule type" value="Genomic_DNA"/>
</dbReference>
<dbReference type="InterPro" id="IPR006676">
    <property type="entry name" value="tRNA_splic"/>
</dbReference>
<dbReference type="Gene3D" id="3.40.1350.10">
    <property type="match status" value="1"/>
</dbReference>
<name>A0ABR1BA06_POLSC</name>
<dbReference type="EC" id="4.6.1.16" evidence="4"/>
<protein>
    <recommendedName>
        <fullName evidence="4">tRNA-splicing endonuclease subunit Sen2</fullName>
        <ecNumber evidence="4">4.6.1.16</ecNumber>
    </recommendedName>
</protein>
<dbReference type="SUPFAM" id="SSF53032">
    <property type="entry name" value="tRNA-intron endonuclease catalytic domain-like"/>
    <property type="match status" value="1"/>
</dbReference>
<comment type="function">
    <text evidence="4">Constitutes one of the two catalytic subunit of the tRNA-splicing endonuclease complex, a complex responsible for identification and cleavage of the splice sites in pre-tRNA. It cleaves pre-tRNA at the 5'- and 3'-splice sites to release the intron. The products are an intron and two tRNA half-molecules bearing 2',3'-cyclic phosphate and 5'-OH termini. There are no conserved sequences at the splice sites, but the intron is invariably located at the same site in the gene, placing the splice sites an invariant distance from the constant structural features of the tRNA body.</text>
</comment>
<proteinExistence type="inferred from homology"/>
<evidence type="ECO:0000313" key="6">
    <source>
        <dbReference type="EMBL" id="KAK6640293.1"/>
    </source>
</evidence>
<sequence>MMEVKIKAKKGAPPVKPLSLPLAAPIELTAVFNGLHVVVSDPETIHLIYEKGNFGKGTLSRGAPVYHKKKDDIPRIIWEQQYKNEIKWGPNHGCPQTPIDNFPDRNYQLSQDSVTKFLQSALSSDETVSWNQTKETVEPSVLTTRPEVSKYTIGFLESNEEASFAVDEPFRKLVNDILESKKAKVTTTLQKDFNEEVIVICPQLQLNANDQSVDNINAELKVRKFPLKESLNLNFEEAFFLNFALQCLKVTDGNNVVFSSNELWKKFCSIQQNFCEKYLVYHYYRSKGWIVHSGLKYGGDYLLYKDGPAYNHATFLVKIVSEGTNFIWRDFLAINRLVETFNKTIDLQRFVHQIEEFHLYTQEVIFCTVLHVETKPSAEHQSLGDFLRCFRVQEVMSKRWFPTKDRVEADET</sequence>
<evidence type="ECO:0000256" key="2">
    <source>
        <dbReference type="ARBA" id="ARBA00022694"/>
    </source>
</evidence>
<dbReference type="InterPro" id="IPR016589">
    <property type="entry name" value="tRNA_splic_SEN2"/>
</dbReference>